<name>A0ABS4DB56_9CHLR</name>
<comment type="caution">
    <text evidence="2">The sequence shown here is derived from an EMBL/GenBank/DDBJ whole genome shotgun (WGS) entry which is preliminary data.</text>
</comment>
<gene>
    <name evidence="2" type="ORF">EYB53_013220</name>
</gene>
<evidence type="ECO:0000256" key="1">
    <source>
        <dbReference type="SAM" id="SignalP"/>
    </source>
</evidence>
<protein>
    <submittedName>
        <fullName evidence="2">Uncharacterized protein</fullName>
    </submittedName>
</protein>
<organism evidence="2 3">
    <name type="scientific">Candidatus Chloroploca mongolica</name>
    <dbReference type="NCBI Taxonomy" id="2528176"/>
    <lineage>
        <taxon>Bacteria</taxon>
        <taxon>Bacillati</taxon>
        <taxon>Chloroflexota</taxon>
        <taxon>Chloroflexia</taxon>
        <taxon>Chloroflexales</taxon>
        <taxon>Chloroflexineae</taxon>
        <taxon>Oscillochloridaceae</taxon>
        <taxon>Candidatus Chloroploca</taxon>
    </lineage>
</organism>
<evidence type="ECO:0000313" key="2">
    <source>
        <dbReference type="EMBL" id="MBP1466670.1"/>
    </source>
</evidence>
<keyword evidence="1" id="KW-0732">Signal</keyword>
<sequence length="275" mass="30141">MLLRPWRALSLASLCLLLLLMLATCTSTSPLAGSALYVQQITSSPQEFSGQDITVDGAYLWRPGDPTISVLALGVSTLDNGLDAEPLGEAIWVEGFPPEVTEHLHRPGDSVYGFVRVRGRFDSGGSFGPNGQFQHQLTITSAEPIERIRRVEHRIEDQPLGEGKVSFFELQRNPEQYHEQTITTRGYYFWNSVIYVLAEGVSTEEDGAGPQPLGTPIWMEGFPPDQSANLNVGPNNSFVWGFVEVTGRFQTGGGFGRDGAYQSVFFVESAVALPQ</sequence>
<evidence type="ECO:0000313" key="3">
    <source>
        <dbReference type="Proteomes" id="UP001193081"/>
    </source>
</evidence>
<proteinExistence type="predicted"/>
<reference evidence="2 3" key="1">
    <citation type="submission" date="2021-03" db="EMBL/GenBank/DDBJ databases">
        <authorList>
            <person name="Grouzdev D.S."/>
        </authorList>
    </citation>
    <scope>NUCLEOTIDE SEQUENCE [LARGE SCALE GENOMIC DNA]</scope>
    <source>
        <strain evidence="2 3">M50-1</strain>
    </source>
</reference>
<keyword evidence="3" id="KW-1185">Reference proteome</keyword>
<dbReference type="Proteomes" id="UP001193081">
    <property type="component" value="Unassembled WGS sequence"/>
</dbReference>
<dbReference type="EMBL" id="SIJK02000022">
    <property type="protein sequence ID" value="MBP1466670.1"/>
    <property type="molecule type" value="Genomic_DNA"/>
</dbReference>
<dbReference type="RefSeq" id="WP_135478649.1">
    <property type="nucleotide sequence ID" value="NZ_SIJK02000022.1"/>
</dbReference>
<feature type="chain" id="PRO_5046346619" evidence="1">
    <location>
        <begin position="33"/>
        <end position="275"/>
    </location>
</feature>
<accession>A0ABS4DB56</accession>
<feature type="signal peptide" evidence="1">
    <location>
        <begin position="1"/>
        <end position="32"/>
    </location>
</feature>